<name>A0A9N9P7H1_9GLOM</name>
<feature type="domain" description="DDE-1" evidence="2">
    <location>
        <begin position="81"/>
        <end position="179"/>
    </location>
</feature>
<feature type="coiled-coil region" evidence="1">
    <location>
        <begin position="269"/>
        <end position="296"/>
    </location>
</feature>
<dbReference type="GO" id="GO:0003676">
    <property type="term" value="F:nucleic acid binding"/>
    <property type="evidence" value="ECO:0007669"/>
    <property type="project" value="InterPro"/>
</dbReference>
<dbReference type="EMBL" id="CAJVQA010039107">
    <property type="protein sequence ID" value="CAG8811678.1"/>
    <property type="molecule type" value="Genomic_DNA"/>
</dbReference>
<dbReference type="Proteomes" id="UP000789759">
    <property type="component" value="Unassembled WGS sequence"/>
</dbReference>
<organism evidence="3 4">
    <name type="scientific">Cetraspora pellucida</name>
    <dbReference type="NCBI Taxonomy" id="1433469"/>
    <lineage>
        <taxon>Eukaryota</taxon>
        <taxon>Fungi</taxon>
        <taxon>Fungi incertae sedis</taxon>
        <taxon>Mucoromycota</taxon>
        <taxon>Glomeromycotina</taxon>
        <taxon>Glomeromycetes</taxon>
        <taxon>Diversisporales</taxon>
        <taxon>Gigasporaceae</taxon>
        <taxon>Cetraspora</taxon>
    </lineage>
</organism>
<comment type="caution">
    <text evidence="3">The sequence shown here is derived from an EMBL/GenBank/DDBJ whole genome shotgun (WGS) entry which is preliminary data.</text>
</comment>
<keyword evidence="4" id="KW-1185">Reference proteome</keyword>
<feature type="coiled-coil region" evidence="1">
    <location>
        <begin position="356"/>
        <end position="383"/>
    </location>
</feature>
<dbReference type="OrthoDB" id="3795213at2759"/>
<evidence type="ECO:0000313" key="4">
    <source>
        <dbReference type="Proteomes" id="UP000789759"/>
    </source>
</evidence>
<keyword evidence="1" id="KW-0175">Coiled coil</keyword>
<dbReference type="Pfam" id="PF03184">
    <property type="entry name" value="DDE_1"/>
    <property type="match status" value="1"/>
</dbReference>
<gene>
    <name evidence="3" type="ORF">CPELLU_LOCUS18718</name>
</gene>
<dbReference type="InterPro" id="IPR004875">
    <property type="entry name" value="DDE_SF_endonuclease_dom"/>
</dbReference>
<accession>A0A9N9P7H1</accession>
<dbReference type="AlphaFoldDB" id="A0A9N9P7H1"/>
<evidence type="ECO:0000256" key="1">
    <source>
        <dbReference type="SAM" id="Coils"/>
    </source>
</evidence>
<reference evidence="3" key="1">
    <citation type="submission" date="2021-06" db="EMBL/GenBank/DDBJ databases">
        <authorList>
            <person name="Kallberg Y."/>
            <person name="Tangrot J."/>
            <person name="Rosling A."/>
        </authorList>
    </citation>
    <scope>NUCLEOTIDE SEQUENCE</scope>
    <source>
        <strain evidence="3">FL966</strain>
    </source>
</reference>
<evidence type="ECO:0000313" key="3">
    <source>
        <dbReference type="EMBL" id="CAG8811678.1"/>
    </source>
</evidence>
<evidence type="ECO:0000259" key="2">
    <source>
        <dbReference type="Pfam" id="PF03184"/>
    </source>
</evidence>
<proteinExistence type="predicted"/>
<protein>
    <submittedName>
        <fullName evidence="3">23797_t:CDS:1</fullName>
    </submittedName>
</protein>
<feature type="non-terminal residue" evidence="3">
    <location>
        <position position="1"/>
    </location>
</feature>
<sequence length="390" mass="43910">YPVGTKRPSVNHAARNFGLSEATLRCAIKKGGPPNHQGPPTILTEHEENQLVGYCMNMQQLGFGLTKSEGVYTIPGLLQGAPPGVVMGFTDTGYMREDLFQMYLSYFTNSIPPIRLVLLMLDGHKSHISYMCIDFCRQNGILLYALPPHMTHILQPSEIPFAKLKKEFGKQCNKYHNTTSKVVTKYIFAKLFGPAFIETYAPSAICNAFKATGIWPFNPKAISPDHLNLSLATERFDIVPSPSQLLKPVTSFLQSTTKLNHSHYTHINFTQLMSENKMLKNEIELLKVQLTVTQEELGTYKSPRTSSLCSVFKYIPHVLQAGPSDTSLVNQQEPGLFSKKRKTLPFAQLLTNDESWRKLKETNKEAERKVEEAKWKKVLAAQKKSNDSKN</sequence>